<sequence>MALASDPAALYATAIFQQPGEVSPHVDGVSAYSATLHRTQGSRKLGLVVAEPKPPMRNLLILQTLSSDAVITLNSEQRIEAGHALMAVNGKTDPYEMIEELEHAQTLSLFLKNKMTRLQQKHFEAQTRLHRSMQRDQQSMLPESYVVEVVKGPREVLTDLQVLKHPLFWSFEEGSTFAKPLLEQSRESLYPGRRCAWLCHLPCFADFAPANGAQGRDGRDGRVPPTPPAPMLSRICGEALAGKKPKDLVHFLEAMPAIMEGCALRDAFDLGALAGAQIYAATFGGGIAALPPGLWPPTPWADVASTGSFLPVGQESFPPPPAGQLDLGRCPREIWKLGC</sequence>
<reference evidence="1" key="1">
    <citation type="submission" date="2022-10" db="EMBL/GenBank/DDBJ databases">
        <authorList>
            <person name="Chen Y."/>
            <person name="Dougan E. K."/>
            <person name="Chan C."/>
            <person name="Rhodes N."/>
            <person name="Thang M."/>
        </authorList>
    </citation>
    <scope>NUCLEOTIDE SEQUENCE</scope>
</reference>
<dbReference type="AlphaFoldDB" id="A0A9P1CBA9"/>
<name>A0A9P1CBA9_9DINO</name>
<protein>
    <submittedName>
        <fullName evidence="1">Uncharacterized protein</fullName>
    </submittedName>
</protein>
<reference evidence="2 3" key="2">
    <citation type="submission" date="2024-05" db="EMBL/GenBank/DDBJ databases">
        <authorList>
            <person name="Chen Y."/>
            <person name="Shah S."/>
            <person name="Dougan E. K."/>
            <person name="Thang M."/>
            <person name="Chan C."/>
        </authorList>
    </citation>
    <scope>NUCLEOTIDE SEQUENCE [LARGE SCALE GENOMIC DNA]</scope>
</reference>
<accession>A0A9P1CBA9</accession>
<dbReference type="EMBL" id="CAMXCT020001224">
    <property type="protein sequence ID" value="CAL1141377.1"/>
    <property type="molecule type" value="Genomic_DNA"/>
</dbReference>
<gene>
    <name evidence="1" type="ORF">C1SCF055_LOCUS15234</name>
</gene>
<comment type="caution">
    <text evidence="1">The sequence shown here is derived from an EMBL/GenBank/DDBJ whole genome shotgun (WGS) entry which is preliminary data.</text>
</comment>
<proteinExistence type="predicted"/>
<dbReference type="EMBL" id="CAMXCT030001224">
    <property type="protein sequence ID" value="CAL4775314.1"/>
    <property type="molecule type" value="Genomic_DNA"/>
</dbReference>
<dbReference type="Proteomes" id="UP001152797">
    <property type="component" value="Unassembled WGS sequence"/>
</dbReference>
<organism evidence="1">
    <name type="scientific">Cladocopium goreaui</name>
    <dbReference type="NCBI Taxonomy" id="2562237"/>
    <lineage>
        <taxon>Eukaryota</taxon>
        <taxon>Sar</taxon>
        <taxon>Alveolata</taxon>
        <taxon>Dinophyceae</taxon>
        <taxon>Suessiales</taxon>
        <taxon>Symbiodiniaceae</taxon>
        <taxon>Cladocopium</taxon>
    </lineage>
</organism>
<keyword evidence="3" id="KW-1185">Reference proteome</keyword>
<evidence type="ECO:0000313" key="1">
    <source>
        <dbReference type="EMBL" id="CAI3988002.1"/>
    </source>
</evidence>
<dbReference type="EMBL" id="CAMXCT010001224">
    <property type="protein sequence ID" value="CAI3988002.1"/>
    <property type="molecule type" value="Genomic_DNA"/>
</dbReference>
<evidence type="ECO:0000313" key="3">
    <source>
        <dbReference type="Proteomes" id="UP001152797"/>
    </source>
</evidence>
<evidence type="ECO:0000313" key="2">
    <source>
        <dbReference type="EMBL" id="CAL4775314.1"/>
    </source>
</evidence>